<keyword evidence="1 2" id="KW-0732">Signal</keyword>
<evidence type="ECO:0000313" key="4">
    <source>
        <dbReference type="Proteomes" id="UP000811609"/>
    </source>
</evidence>
<evidence type="ECO:0000256" key="1">
    <source>
        <dbReference type="ARBA" id="ARBA00022729"/>
    </source>
</evidence>
<dbReference type="Pfam" id="PF00657">
    <property type="entry name" value="Lipase_GDSL"/>
    <property type="match status" value="1"/>
</dbReference>
<dbReference type="InterPro" id="IPR035669">
    <property type="entry name" value="SGNH_plant_lipase-like"/>
</dbReference>
<gene>
    <name evidence="3" type="ORF">CIPAW_01G212700</name>
</gene>
<accession>A0A8T1RQ44</accession>
<name>A0A8T1RQ44_CARIL</name>
<sequence length="360" mass="40200">MASLRWNFCFLVLYATLLTHCHGRRCLPEKHVALFVFGDSLFDAGNNNYVNVTAESKANFEPYGMTTFKYPNGRFSDGRIAPDFIAEYAKLPYIAPYLHPGYHLFVNGANFASAGASALGETHQGSVIHLKTQLGYFKNLARLFRRKLGDVAAKKLLERAVYLISIGANDYPGSSIPIRPFPSSQEYVDMVIGNLTFVLRGIYEQGGRKFGFPSVPPLPLLPISRAGTVANKDDKISEMIKLHDKTLSRALQELERQLHGFRYSKATLSTFLSERINSPSKYGFKEGDIACCGTGPHRGLWSCGGKRRVKEYEVCGNPREYVCFDSAHPSEKTHQQLAELMWSGPPNLIGPYNLKALFEL</sequence>
<dbReference type="PROSITE" id="PS01098">
    <property type="entry name" value="LIPASE_GDSL_SER"/>
    <property type="match status" value="1"/>
</dbReference>
<dbReference type="InterPro" id="IPR008265">
    <property type="entry name" value="Lipase_GDSL_AS"/>
</dbReference>
<feature type="chain" id="PRO_5035928411" description="GDSL esterase/lipase 1-like" evidence="2">
    <location>
        <begin position="24"/>
        <end position="360"/>
    </location>
</feature>
<dbReference type="AlphaFoldDB" id="A0A8T1RQ44"/>
<dbReference type="Proteomes" id="UP000811609">
    <property type="component" value="Chromosome 1"/>
</dbReference>
<evidence type="ECO:0000313" key="3">
    <source>
        <dbReference type="EMBL" id="KAG6669004.1"/>
    </source>
</evidence>
<comment type="caution">
    <text evidence="3">The sequence shown here is derived from an EMBL/GenBank/DDBJ whole genome shotgun (WGS) entry which is preliminary data.</text>
</comment>
<dbReference type="CDD" id="cd01837">
    <property type="entry name" value="SGNH_plant_lipase_like"/>
    <property type="match status" value="1"/>
</dbReference>
<dbReference type="PANTHER" id="PTHR45966:SF34">
    <property type="entry name" value="GDSL-LIKE LIPASE_ACYLHYDROLASE"/>
    <property type="match status" value="1"/>
</dbReference>
<dbReference type="InterPro" id="IPR044552">
    <property type="entry name" value="GLIP1-5/GLL25"/>
</dbReference>
<dbReference type="GO" id="GO:0006629">
    <property type="term" value="P:lipid metabolic process"/>
    <property type="evidence" value="ECO:0007669"/>
    <property type="project" value="InterPro"/>
</dbReference>
<dbReference type="PANTHER" id="PTHR45966">
    <property type="entry name" value="GDSL-LIKE LIPASE/ACYLHYDROLASE"/>
    <property type="match status" value="1"/>
</dbReference>
<dbReference type="GO" id="GO:0016298">
    <property type="term" value="F:lipase activity"/>
    <property type="evidence" value="ECO:0007669"/>
    <property type="project" value="InterPro"/>
</dbReference>
<dbReference type="InterPro" id="IPR001087">
    <property type="entry name" value="GDSL"/>
</dbReference>
<dbReference type="EMBL" id="CM031809">
    <property type="protein sequence ID" value="KAG6669004.1"/>
    <property type="molecule type" value="Genomic_DNA"/>
</dbReference>
<keyword evidence="4" id="KW-1185">Reference proteome</keyword>
<feature type="signal peptide" evidence="2">
    <location>
        <begin position="1"/>
        <end position="23"/>
    </location>
</feature>
<evidence type="ECO:0000256" key="2">
    <source>
        <dbReference type="SAM" id="SignalP"/>
    </source>
</evidence>
<reference evidence="3" key="1">
    <citation type="submission" date="2020-12" db="EMBL/GenBank/DDBJ databases">
        <title>WGS assembly of Carya illinoinensis cv. Pawnee.</title>
        <authorList>
            <person name="Platts A."/>
            <person name="Shu S."/>
            <person name="Wright S."/>
            <person name="Barry K."/>
            <person name="Edger P."/>
            <person name="Pires J.C."/>
            <person name="Schmutz J."/>
        </authorList>
    </citation>
    <scope>NUCLEOTIDE SEQUENCE</scope>
    <source>
        <tissue evidence="3">Leaf</tissue>
    </source>
</reference>
<organism evidence="3 4">
    <name type="scientific">Carya illinoinensis</name>
    <name type="common">Pecan</name>
    <dbReference type="NCBI Taxonomy" id="32201"/>
    <lineage>
        <taxon>Eukaryota</taxon>
        <taxon>Viridiplantae</taxon>
        <taxon>Streptophyta</taxon>
        <taxon>Embryophyta</taxon>
        <taxon>Tracheophyta</taxon>
        <taxon>Spermatophyta</taxon>
        <taxon>Magnoliopsida</taxon>
        <taxon>eudicotyledons</taxon>
        <taxon>Gunneridae</taxon>
        <taxon>Pentapetalae</taxon>
        <taxon>rosids</taxon>
        <taxon>fabids</taxon>
        <taxon>Fagales</taxon>
        <taxon>Juglandaceae</taxon>
        <taxon>Carya</taxon>
    </lineage>
</organism>
<proteinExistence type="predicted"/>
<evidence type="ECO:0008006" key="5">
    <source>
        <dbReference type="Google" id="ProtNLM"/>
    </source>
</evidence>
<protein>
    <recommendedName>
        <fullName evidence="5">GDSL esterase/lipase 1-like</fullName>
    </recommendedName>
</protein>